<name>A0A2N8LD58_9STRE</name>
<dbReference type="Pfam" id="PF02417">
    <property type="entry name" value="Chromate_transp"/>
    <property type="match status" value="2"/>
</dbReference>
<reference evidence="8 9" key="1">
    <citation type="submission" date="2015-12" db="EMBL/GenBank/DDBJ databases">
        <title>Streptococcus penaeicida sp. nov.</title>
        <authorList>
            <person name="Gomez-Gil B."/>
            <person name="Morales-Covarrubias M."/>
        </authorList>
    </citation>
    <scope>NUCLEOTIDE SEQUENCE [LARGE SCALE GENOMIC DNA]</scope>
    <source>
        <strain evidence="8 9">CAIM 1838</strain>
    </source>
</reference>
<dbReference type="PANTHER" id="PTHR33567:SF3">
    <property type="entry name" value="CHROMATE ION TRANSPORTER (EUROFUNG)"/>
    <property type="match status" value="1"/>
</dbReference>
<feature type="transmembrane region" description="Helical" evidence="7">
    <location>
        <begin position="231"/>
        <end position="250"/>
    </location>
</feature>
<keyword evidence="9" id="KW-1185">Reference proteome</keyword>
<comment type="similarity">
    <text evidence="2">Belongs to the chromate ion transporter (CHR) (TC 2.A.51) family.</text>
</comment>
<dbReference type="OrthoDB" id="9788907at2"/>
<keyword evidence="6 7" id="KW-0472">Membrane</keyword>
<proteinExistence type="inferred from homology"/>
<feature type="transmembrane region" description="Helical" evidence="7">
    <location>
        <begin position="365"/>
        <end position="396"/>
    </location>
</feature>
<accession>A0A2N8LD58</accession>
<feature type="transmembrane region" description="Helical" evidence="7">
    <location>
        <begin position="115"/>
        <end position="133"/>
    </location>
</feature>
<keyword evidence="5 7" id="KW-1133">Transmembrane helix</keyword>
<dbReference type="InterPro" id="IPR014047">
    <property type="entry name" value="Chr_Tranpt_l_chain"/>
</dbReference>
<evidence type="ECO:0008006" key="10">
    <source>
        <dbReference type="Google" id="ProtNLM"/>
    </source>
</evidence>
<feature type="transmembrane region" description="Helical" evidence="7">
    <location>
        <begin position="201"/>
        <end position="219"/>
    </location>
</feature>
<feature type="transmembrane region" description="Helical" evidence="7">
    <location>
        <begin position="270"/>
        <end position="288"/>
    </location>
</feature>
<feature type="transmembrane region" description="Helical" evidence="7">
    <location>
        <begin position="145"/>
        <end position="176"/>
    </location>
</feature>
<dbReference type="InterPro" id="IPR003370">
    <property type="entry name" value="Chromate_transpt"/>
</dbReference>
<evidence type="ECO:0000313" key="9">
    <source>
        <dbReference type="Proteomes" id="UP000235963"/>
    </source>
</evidence>
<feature type="transmembrane region" description="Helical" evidence="7">
    <location>
        <begin position="331"/>
        <end position="353"/>
    </location>
</feature>
<dbReference type="GO" id="GO:0015109">
    <property type="term" value="F:chromate transmembrane transporter activity"/>
    <property type="evidence" value="ECO:0007669"/>
    <property type="project" value="InterPro"/>
</dbReference>
<dbReference type="GO" id="GO:0005886">
    <property type="term" value="C:plasma membrane"/>
    <property type="evidence" value="ECO:0007669"/>
    <property type="project" value="UniProtKB-SubCell"/>
</dbReference>
<evidence type="ECO:0000256" key="4">
    <source>
        <dbReference type="ARBA" id="ARBA00022692"/>
    </source>
</evidence>
<evidence type="ECO:0000256" key="3">
    <source>
        <dbReference type="ARBA" id="ARBA00022475"/>
    </source>
</evidence>
<evidence type="ECO:0000256" key="2">
    <source>
        <dbReference type="ARBA" id="ARBA00005262"/>
    </source>
</evidence>
<comment type="caution">
    <text evidence="8">The sequence shown here is derived from an EMBL/GenBank/DDBJ whole genome shotgun (WGS) entry which is preliminary data.</text>
</comment>
<dbReference type="EMBL" id="LOCM01000015">
    <property type="protein sequence ID" value="PND48094.1"/>
    <property type="molecule type" value="Genomic_DNA"/>
</dbReference>
<keyword evidence="3" id="KW-1003">Cell membrane</keyword>
<dbReference type="RefSeq" id="WP_102777319.1">
    <property type="nucleotide sequence ID" value="NZ_CBCSGP010000022.1"/>
</dbReference>
<keyword evidence="4 7" id="KW-0812">Transmembrane</keyword>
<organism evidence="8 9">
    <name type="scientific">Streptococcus penaeicida</name>
    <dbReference type="NCBI Taxonomy" id="1765960"/>
    <lineage>
        <taxon>Bacteria</taxon>
        <taxon>Bacillati</taxon>
        <taxon>Bacillota</taxon>
        <taxon>Bacilli</taxon>
        <taxon>Lactobacillales</taxon>
        <taxon>Streptococcaceae</taxon>
        <taxon>Streptococcus</taxon>
    </lineage>
</organism>
<feature type="transmembrane region" description="Helical" evidence="7">
    <location>
        <begin position="295"/>
        <end position="319"/>
    </location>
</feature>
<sequence length="398" mass="44246">MTAKLLSKKQFLKDVFLCALASYGGPEAHYGVFQHQLIEKKSYITEEELAELIGLFSIVPGPSSTQTITAIGYHLGGKKLALLTFLLWVSPAILMMSTLGLFFQLFKDNQHWQSLVRFLPAVAIGFIVYAAINMTRKTVKRMPDLFLYIAIAILAYFTLSCSVWMIFILLMLAGLIKSLPHWSQIKEQWHYLGQMNEKPQWIYLVALFAIAIILELAAINGQPLMTLLASLYRYGYSVIGGGQLIIPMMIEDFVKLQTVISQSDFLAGYAFDQAVPGPLFSFAAFVASRGFSQSIFALLIGIVGGFTIFLPGTLLVYFMTPLWQTIRKFKAVSYFLKGVTIAVAALITLTAITQTMTRQNNLLELLIILITSLLLLSKKVPAPILIIAAILFGLVYQG</sequence>
<evidence type="ECO:0000313" key="8">
    <source>
        <dbReference type="EMBL" id="PND48094.1"/>
    </source>
</evidence>
<dbReference type="NCBIfam" id="TIGR00937">
    <property type="entry name" value="2A51"/>
    <property type="match status" value="1"/>
</dbReference>
<dbReference type="PIRSF" id="PIRSF004810">
    <property type="entry name" value="ChrA"/>
    <property type="match status" value="1"/>
</dbReference>
<dbReference type="PANTHER" id="PTHR33567">
    <property type="entry name" value="CHROMATE ION TRANSPORTER (EUROFUNG)"/>
    <property type="match status" value="1"/>
</dbReference>
<evidence type="ECO:0000256" key="1">
    <source>
        <dbReference type="ARBA" id="ARBA00004651"/>
    </source>
</evidence>
<feature type="transmembrane region" description="Helical" evidence="7">
    <location>
        <begin position="80"/>
        <end position="103"/>
    </location>
</feature>
<protein>
    <recommendedName>
        <fullName evidence="10">Chromate transporter</fullName>
    </recommendedName>
</protein>
<evidence type="ECO:0000256" key="7">
    <source>
        <dbReference type="SAM" id="Phobius"/>
    </source>
</evidence>
<evidence type="ECO:0000256" key="5">
    <source>
        <dbReference type="ARBA" id="ARBA00022989"/>
    </source>
</evidence>
<comment type="subcellular location">
    <subcellularLocation>
        <location evidence="1">Cell membrane</location>
        <topology evidence="1">Multi-pass membrane protein</topology>
    </subcellularLocation>
</comment>
<dbReference type="AlphaFoldDB" id="A0A2N8LD58"/>
<gene>
    <name evidence="8" type="ORF">AT575_04280</name>
</gene>
<dbReference type="Proteomes" id="UP000235963">
    <property type="component" value="Unassembled WGS sequence"/>
</dbReference>
<evidence type="ECO:0000256" key="6">
    <source>
        <dbReference type="ARBA" id="ARBA00023136"/>
    </source>
</evidence>